<dbReference type="EMBL" id="JIBK01000051">
    <property type="protein sequence ID" value="POM85395.1"/>
    <property type="molecule type" value="Genomic_DNA"/>
</dbReference>
<dbReference type="VEuPathDB" id="CryptoDB:CmeUKMEL1_17205"/>
<sequence>MSFKKPISAAIFIIFALIFQGILFDNGNLSSIEQLKYSFITLPRRYDFQRSSSNGCCSGLWSRFRSLFGSCLGSCSGSGEDEEVYPAGTYRPFHVTASGFTLHSMDLTLTCEKDEERGTRKARRDLVRLFGSYGMFGCTQEDARPACKELIQRIRHQTRKLNRHGMNCHLSFSNGVFSIH</sequence>
<protein>
    <submittedName>
        <fullName evidence="1">Uncharacterized protein</fullName>
    </submittedName>
</protein>
<accession>A0A2P4Z5Q6</accession>
<evidence type="ECO:0000313" key="2">
    <source>
        <dbReference type="Proteomes" id="UP000236928"/>
    </source>
</evidence>
<dbReference type="AlphaFoldDB" id="A0A2P4Z5Q6"/>
<dbReference type="OrthoDB" id="344104at2759"/>
<dbReference type="Proteomes" id="UP000236928">
    <property type="component" value="Unassembled WGS sequence"/>
</dbReference>
<proteinExistence type="predicted"/>
<comment type="caution">
    <text evidence="1">The sequence shown here is derived from an EMBL/GenBank/DDBJ whole genome shotgun (WGS) entry which is preliminary data.</text>
</comment>
<keyword evidence="2" id="KW-1185">Reference proteome</keyword>
<gene>
    <name evidence="1" type="ORF">CmeUKMEL1_17205</name>
</gene>
<reference evidence="1 2" key="1">
    <citation type="submission" date="2014-04" db="EMBL/GenBank/DDBJ databases">
        <title>Comparative Genomics of Cryptosporidium Species.</title>
        <authorList>
            <person name="Silva J.C."/>
            <person name="Su Q."/>
            <person name="Chalmers R."/>
            <person name="Chibucos M.C."/>
            <person name="Elwin K."/>
            <person name="Godinez A."/>
            <person name="Guo F."/>
            <person name="Huynh K."/>
            <person name="Orvis J."/>
            <person name="Ott S."/>
            <person name="Sadzewicz L."/>
            <person name="Sengamalay N."/>
            <person name="Shetty A."/>
            <person name="Sun M."/>
            <person name="Tallon L."/>
            <person name="Xiao L."/>
            <person name="Zhang H."/>
            <person name="Fraser C.M."/>
            <person name="Zhu G."/>
            <person name="Kissinger J."/>
            <person name="Widmer G."/>
        </authorList>
    </citation>
    <scope>NUCLEOTIDE SEQUENCE [LARGE SCALE GENOMIC DNA]</scope>
    <source>
        <strain evidence="1 2">UKMEL1</strain>
    </source>
</reference>
<evidence type="ECO:0000313" key="1">
    <source>
        <dbReference type="EMBL" id="POM85395.1"/>
    </source>
</evidence>
<name>A0A2P4Z5Q6_9CRYT</name>
<organism evidence="1 2">
    <name type="scientific">Cryptosporidium meleagridis</name>
    <dbReference type="NCBI Taxonomy" id="93969"/>
    <lineage>
        <taxon>Eukaryota</taxon>
        <taxon>Sar</taxon>
        <taxon>Alveolata</taxon>
        <taxon>Apicomplexa</taxon>
        <taxon>Conoidasida</taxon>
        <taxon>Coccidia</taxon>
        <taxon>Eucoccidiorida</taxon>
        <taxon>Eimeriorina</taxon>
        <taxon>Cryptosporidiidae</taxon>
        <taxon>Cryptosporidium</taxon>
    </lineage>
</organism>